<reference evidence="1" key="2">
    <citation type="journal article" date="2023" name="Int. J. Mol. Sci.">
        <title>De Novo Assembly and Annotation of 11 Diverse Shrub Willow (Salix) Genomes Reveals Novel Gene Organization in Sex-Linked Regions.</title>
        <authorList>
            <person name="Hyden B."/>
            <person name="Feng K."/>
            <person name="Yates T.B."/>
            <person name="Jawdy S."/>
            <person name="Cereghino C."/>
            <person name="Smart L.B."/>
            <person name="Muchero W."/>
        </authorList>
    </citation>
    <scope>NUCLEOTIDE SEQUENCE</scope>
    <source>
        <tissue evidence="1">Shoot tip</tissue>
    </source>
</reference>
<organism evidence="1 2">
    <name type="scientific">Salix purpurea</name>
    <name type="common">Purple osier willow</name>
    <dbReference type="NCBI Taxonomy" id="77065"/>
    <lineage>
        <taxon>Eukaryota</taxon>
        <taxon>Viridiplantae</taxon>
        <taxon>Streptophyta</taxon>
        <taxon>Embryophyta</taxon>
        <taxon>Tracheophyta</taxon>
        <taxon>Spermatophyta</taxon>
        <taxon>Magnoliopsida</taxon>
        <taxon>eudicotyledons</taxon>
        <taxon>Gunneridae</taxon>
        <taxon>Pentapetalae</taxon>
        <taxon>rosids</taxon>
        <taxon>fabids</taxon>
        <taxon>Malpighiales</taxon>
        <taxon>Salicaceae</taxon>
        <taxon>Saliceae</taxon>
        <taxon>Salix</taxon>
    </lineage>
</organism>
<dbReference type="Proteomes" id="UP001151532">
    <property type="component" value="Chromosome 14"/>
</dbReference>
<dbReference type="AlphaFoldDB" id="A0A9Q0SIT0"/>
<proteinExistence type="predicted"/>
<gene>
    <name evidence="1" type="ORF">OIU79_019156</name>
</gene>
<comment type="caution">
    <text evidence="1">The sequence shown here is derived from an EMBL/GenBank/DDBJ whole genome shotgun (WGS) entry which is preliminary data.</text>
</comment>
<evidence type="ECO:0000313" key="2">
    <source>
        <dbReference type="Proteomes" id="UP001151532"/>
    </source>
</evidence>
<protein>
    <submittedName>
        <fullName evidence="1">Uncharacterized protein</fullName>
    </submittedName>
</protein>
<name>A0A9Q0SIT0_SALPP</name>
<reference evidence="1" key="1">
    <citation type="submission" date="2022-11" db="EMBL/GenBank/DDBJ databases">
        <authorList>
            <person name="Hyden B.L."/>
            <person name="Feng K."/>
            <person name="Yates T."/>
            <person name="Jawdy S."/>
            <person name="Smart L.B."/>
            <person name="Muchero W."/>
        </authorList>
    </citation>
    <scope>NUCLEOTIDE SEQUENCE</scope>
    <source>
        <tissue evidence="1">Shoot tip</tissue>
    </source>
</reference>
<accession>A0A9Q0SIT0</accession>
<keyword evidence="2" id="KW-1185">Reference proteome</keyword>
<sequence length="159" mass="18029">MPVVAFGDEKRREENIPGTHMLVDKIMFVDILFKSVIYIENNRPRVGLHDYRAINWSEAIADGVEVNSINASGFTAKDALQTSGFPLNDCYLVIAVNENCRRSGLVLLVLAEFARFMIWLLKKWSVLPLKKDYLLLIGTGPWCEIEISFVSKFIDVPAH</sequence>
<evidence type="ECO:0000313" key="1">
    <source>
        <dbReference type="EMBL" id="KAJ6679339.1"/>
    </source>
</evidence>
<dbReference type="EMBL" id="JAPFFK010000020">
    <property type="protein sequence ID" value="KAJ6679339.1"/>
    <property type="molecule type" value="Genomic_DNA"/>
</dbReference>